<dbReference type="CDD" id="cd07989">
    <property type="entry name" value="LPLAT_AGPAT-like"/>
    <property type="match status" value="1"/>
</dbReference>
<reference evidence="4 5" key="1">
    <citation type="submission" date="2015-09" db="EMBL/GenBank/DDBJ databases">
        <title>Draft genome sequence of Kouleothrix aurantiaca JCM 19913.</title>
        <authorList>
            <person name="Hemp J."/>
        </authorList>
    </citation>
    <scope>NUCLEOTIDE SEQUENCE [LARGE SCALE GENOMIC DNA]</scope>
    <source>
        <strain evidence="4 5">COM-B</strain>
    </source>
</reference>
<evidence type="ECO:0000256" key="1">
    <source>
        <dbReference type="ARBA" id="ARBA00022679"/>
    </source>
</evidence>
<dbReference type="PANTHER" id="PTHR10434">
    <property type="entry name" value="1-ACYL-SN-GLYCEROL-3-PHOSPHATE ACYLTRANSFERASE"/>
    <property type="match status" value="1"/>
</dbReference>
<evidence type="ECO:0000313" key="4">
    <source>
        <dbReference type="EMBL" id="KPV51169.1"/>
    </source>
</evidence>
<organism evidence="4 5">
    <name type="scientific">Kouleothrix aurantiaca</name>
    <dbReference type="NCBI Taxonomy" id="186479"/>
    <lineage>
        <taxon>Bacteria</taxon>
        <taxon>Bacillati</taxon>
        <taxon>Chloroflexota</taxon>
        <taxon>Chloroflexia</taxon>
        <taxon>Chloroflexales</taxon>
        <taxon>Roseiflexineae</taxon>
        <taxon>Roseiflexaceae</taxon>
        <taxon>Kouleothrix</taxon>
    </lineage>
</organism>
<keyword evidence="5" id="KW-1185">Reference proteome</keyword>
<feature type="domain" description="Phospholipid/glycerol acyltransferase" evidence="3">
    <location>
        <begin position="44"/>
        <end position="164"/>
    </location>
</feature>
<evidence type="ECO:0000313" key="5">
    <source>
        <dbReference type="Proteomes" id="UP000050509"/>
    </source>
</evidence>
<proteinExistence type="predicted"/>
<dbReference type="PATRIC" id="fig|186479.3.peg.198"/>
<gene>
    <name evidence="4" type="ORF">SE17_22750</name>
</gene>
<comment type="caution">
    <text evidence="4">The sequence shown here is derived from an EMBL/GenBank/DDBJ whole genome shotgun (WGS) entry which is preliminary data.</text>
</comment>
<dbReference type="InterPro" id="IPR002123">
    <property type="entry name" value="Plipid/glycerol_acylTrfase"/>
</dbReference>
<evidence type="ECO:0000259" key="3">
    <source>
        <dbReference type="SMART" id="SM00563"/>
    </source>
</evidence>
<protein>
    <submittedName>
        <fullName evidence="4">Glycerol acyltransferase</fullName>
    </submittedName>
</protein>
<dbReference type="Pfam" id="PF01553">
    <property type="entry name" value="Acyltransferase"/>
    <property type="match status" value="1"/>
</dbReference>
<dbReference type="Proteomes" id="UP000050509">
    <property type="component" value="Unassembled WGS sequence"/>
</dbReference>
<accession>A0A0P9DE46</accession>
<dbReference type="PANTHER" id="PTHR10434:SF11">
    <property type="entry name" value="1-ACYL-SN-GLYCEROL-3-PHOSPHATE ACYLTRANSFERASE"/>
    <property type="match status" value="1"/>
</dbReference>
<dbReference type="GO" id="GO:0006654">
    <property type="term" value="P:phosphatidic acid biosynthetic process"/>
    <property type="evidence" value="ECO:0007669"/>
    <property type="project" value="TreeGrafter"/>
</dbReference>
<dbReference type="EMBL" id="LJCR01001035">
    <property type="protein sequence ID" value="KPV51169.1"/>
    <property type="molecule type" value="Genomic_DNA"/>
</dbReference>
<keyword evidence="1 4" id="KW-0808">Transferase</keyword>
<sequence>MSLYTSRHPIARIGLPSRLFLAFVRFYCRLEIDGLEHVPSSGAFILAANHSSHADTAVIFAALPRALRKRVVAAAAQDYFFDNGPRQFVSRVLFNTVPVPRKMTSATDPLRHVVRALREGYGVVLYPEGTRSRTGEIGPFRSGIGRLAAEFPNVPIVPVWLEGTARVLPKNGLPIPRPVKVKVHFGEPLKSERAWLADKASWKVMSARVRDAVMRLRSRSGGDQKPE</sequence>
<dbReference type="GO" id="GO:0005886">
    <property type="term" value="C:plasma membrane"/>
    <property type="evidence" value="ECO:0007669"/>
    <property type="project" value="TreeGrafter"/>
</dbReference>
<evidence type="ECO:0000256" key="2">
    <source>
        <dbReference type="ARBA" id="ARBA00023315"/>
    </source>
</evidence>
<dbReference type="SUPFAM" id="SSF69593">
    <property type="entry name" value="Glycerol-3-phosphate (1)-acyltransferase"/>
    <property type="match status" value="1"/>
</dbReference>
<keyword evidence="2 4" id="KW-0012">Acyltransferase</keyword>
<name>A0A0P9DE46_9CHLR</name>
<dbReference type="GO" id="GO:0003841">
    <property type="term" value="F:1-acylglycerol-3-phosphate O-acyltransferase activity"/>
    <property type="evidence" value="ECO:0007669"/>
    <property type="project" value="TreeGrafter"/>
</dbReference>
<dbReference type="SMART" id="SM00563">
    <property type="entry name" value="PlsC"/>
    <property type="match status" value="1"/>
</dbReference>
<dbReference type="AlphaFoldDB" id="A0A0P9DE46"/>